<dbReference type="Gene3D" id="1.10.10.10">
    <property type="entry name" value="Winged helix-like DNA-binding domain superfamily/Winged helix DNA-binding domain"/>
    <property type="match status" value="1"/>
</dbReference>
<dbReference type="InterPro" id="IPR036388">
    <property type="entry name" value="WH-like_DNA-bd_sf"/>
</dbReference>
<protein>
    <submittedName>
        <fullName evidence="6">Crp/Fnr family transcriptional regulator</fullName>
    </submittedName>
</protein>
<dbReference type="SUPFAM" id="SSF46785">
    <property type="entry name" value="Winged helix' DNA-binding domain"/>
    <property type="match status" value="1"/>
</dbReference>
<evidence type="ECO:0000256" key="3">
    <source>
        <dbReference type="ARBA" id="ARBA00023163"/>
    </source>
</evidence>
<dbReference type="PROSITE" id="PS51063">
    <property type="entry name" value="HTH_CRP_2"/>
    <property type="match status" value="1"/>
</dbReference>
<dbReference type="Pfam" id="PF13545">
    <property type="entry name" value="HTH_Crp_2"/>
    <property type="match status" value="1"/>
</dbReference>
<evidence type="ECO:0000259" key="4">
    <source>
        <dbReference type="PROSITE" id="PS50042"/>
    </source>
</evidence>
<dbReference type="InterPro" id="IPR018490">
    <property type="entry name" value="cNMP-bd_dom_sf"/>
</dbReference>
<dbReference type="InterPro" id="IPR050397">
    <property type="entry name" value="Env_Response_Regulators"/>
</dbReference>
<keyword evidence="1" id="KW-0805">Transcription regulation</keyword>
<dbReference type="EMBL" id="JAVFKM010000022">
    <property type="protein sequence ID" value="MEF3117858.1"/>
    <property type="molecule type" value="Genomic_DNA"/>
</dbReference>
<evidence type="ECO:0000259" key="5">
    <source>
        <dbReference type="PROSITE" id="PS51063"/>
    </source>
</evidence>
<dbReference type="RefSeq" id="WP_331789134.1">
    <property type="nucleotide sequence ID" value="NZ_JAVFKM010000022.1"/>
</dbReference>
<dbReference type="InterPro" id="IPR000595">
    <property type="entry name" value="cNMP-bd_dom"/>
</dbReference>
<organism evidence="6 7">
    <name type="scientific">Streptomyces chrestomyceticus</name>
    <dbReference type="NCBI Taxonomy" id="68185"/>
    <lineage>
        <taxon>Bacteria</taxon>
        <taxon>Bacillati</taxon>
        <taxon>Actinomycetota</taxon>
        <taxon>Actinomycetes</taxon>
        <taxon>Kitasatosporales</taxon>
        <taxon>Streptomycetaceae</taxon>
        <taxon>Streptomyces</taxon>
    </lineage>
</organism>
<sequence>MICGSDTNGYTPFLETLPAVVRMDFLKLGRRRHYATGAVLISEGDPADDLLFLHEGHVKVTARLNGEHGALMDIRVGGDAVGEMAIMDNGSRTATVTACCDVVASVIPQPELRRFLSATPEAWPAITKLFCDRLLRATRWRLELRGYPVKVRLARVLVELTVTHGCSTSRRHERRIDVNLTQAEFAALTGSKLRATQEALAQLSQEGLITTGERRTNVLNLEKLRKVALLDVPVA</sequence>
<feature type="domain" description="HTH crp-type" evidence="5">
    <location>
        <begin position="147"/>
        <end position="222"/>
    </location>
</feature>
<dbReference type="InterPro" id="IPR018488">
    <property type="entry name" value="cNMP-bd_CS"/>
</dbReference>
<evidence type="ECO:0000256" key="1">
    <source>
        <dbReference type="ARBA" id="ARBA00023015"/>
    </source>
</evidence>
<dbReference type="Gene3D" id="2.60.120.10">
    <property type="entry name" value="Jelly Rolls"/>
    <property type="match status" value="1"/>
</dbReference>
<dbReference type="PROSITE" id="PS50042">
    <property type="entry name" value="CNMP_BINDING_3"/>
    <property type="match status" value="1"/>
</dbReference>
<dbReference type="PANTHER" id="PTHR24567">
    <property type="entry name" value="CRP FAMILY TRANSCRIPTIONAL REGULATORY PROTEIN"/>
    <property type="match status" value="1"/>
</dbReference>
<dbReference type="PANTHER" id="PTHR24567:SF68">
    <property type="entry name" value="DNA-BINDING TRANSCRIPTIONAL DUAL REGULATOR CRP"/>
    <property type="match status" value="1"/>
</dbReference>
<evidence type="ECO:0000313" key="6">
    <source>
        <dbReference type="EMBL" id="MEF3117858.1"/>
    </source>
</evidence>
<evidence type="ECO:0000256" key="2">
    <source>
        <dbReference type="ARBA" id="ARBA00023125"/>
    </source>
</evidence>
<keyword evidence="7" id="KW-1185">Reference proteome</keyword>
<accession>A0ABU7X289</accession>
<dbReference type="InterPro" id="IPR012318">
    <property type="entry name" value="HTH_CRP"/>
</dbReference>
<dbReference type="Pfam" id="PF00027">
    <property type="entry name" value="cNMP_binding"/>
    <property type="match status" value="1"/>
</dbReference>
<name>A0ABU7X289_9ACTN</name>
<dbReference type="SUPFAM" id="SSF51206">
    <property type="entry name" value="cAMP-binding domain-like"/>
    <property type="match status" value="1"/>
</dbReference>
<dbReference type="CDD" id="cd00038">
    <property type="entry name" value="CAP_ED"/>
    <property type="match status" value="1"/>
</dbReference>
<dbReference type="Proteomes" id="UP001348265">
    <property type="component" value="Unassembled WGS sequence"/>
</dbReference>
<proteinExistence type="predicted"/>
<feature type="domain" description="Cyclic nucleotide-binding" evidence="4">
    <location>
        <begin position="13"/>
        <end position="133"/>
    </location>
</feature>
<evidence type="ECO:0000313" key="7">
    <source>
        <dbReference type="Proteomes" id="UP001348265"/>
    </source>
</evidence>
<keyword evidence="3" id="KW-0804">Transcription</keyword>
<dbReference type="SMART" id="SM00100">
    <property type="entry name" value="cNMP"/>
    <property type="match status" value="1"/>
</dbReference>
<keyword evidence="2" id="KW-0238">DNA-binding</keyword>
<dbReference type="InterPro" id="IPR014710">
    <property type="entry name" value="RmlC-like_jellyroll"/>
</dbReference>
<dbReference type="PROSITE" id="PS00889">
    <property type="entry name" value="CNMP_BINDING_2"/>
    <property type="match status" value="1"/>
</dbReference>
<reference evidence="6 7" key="1">
    <citation type="submission" date="2023-08" db="EMBL/GenBank/DDBJ databases">
        <authorList>
            <person name="Sharma P."/>
            <person name="Verma V."/>
            <person name="Mohan M.K."/>
            <person name="Dubey A.K."/>
        </authorList>
    </citation>
    <scope>NUCLEOTIDE SEQUENCE [LARGE SCALE GENOMIC DNA]</scope>
    <source>
        <strain evidence="6 7">ADP4</strain>
    </source>
</reference>
<dbReference type="PROSITE" id="PS00888">
    <property type="entry name" value="CNMP_BINDING_1"/>
    <property type="match status" value="1"/>
</dbReference>
<comment type="caution">
    <text evidence="6">The sequence shown here is derived from an EMBL/GenBank/DDBJ whole genome shotgun (WGS) entry which is preliminary data.</text>
</comment>
<dbReference type="InterPro" id="IPR036390">
    <property type="entry name" value="WH_DNA-bd_sf"/>
</dbReference>
<gene>
    <name evidence="6" type="ORF">RB636_32335</name>
</gene>